<dbReference type="InterPro" id="IPR010131">
    <property type="entry name" value="MdtP/NodT-like"/>
</dbReference>
<protein>
    <recommendedName>
        <fullName evidence="5">TolC family protein</fullName>
    </recommendedName>
</protein>
<dbReference type="EMBL" id="BSPX01000006">
    <property type="protein sequence ID" value="GLT21326.1"/>
    <property type="molecule type" value="Genomic_DNA"/>
</dbReference>
<comment type="caution">
    <text evidence="3">The sequence shown here is derived from an EMBL/GenBank/DDBJ whole genome shotgun (WGS) entry which is preliminary data.</text>
</comment>
<proteinExistence type="predicted"/>
<organism evidence="3 4">
    <name type="scientific">Zoogloea oryzae</name>
    <dbReference type="NCBI Taxonomy" id="310767"/>
    <lineage>
        <taxon>Bacteria</taxon>
        <taxon>Pseudomonadati</taxon>
        <taxon>Pseudomonadota</taxon>
        <taxon>Betaproteobacteria</taxon>
        <taxon>Rhodocyclales</taxon>
        <taxon>Zoogloeaceae</taxon>
        <taxon>Zoogloea</taxon>
    </lineage>
</organism>
<feature type="compositionally biased region" description="Low complexity" evidence="1">
    <location>
        <begin position="508"/>
        <end position="522"/>
    </location>
</feature>
<sequence>MNKFNSTRAVPGGRLVGACSVLLAALLAGCSTVPTPFTVEDQKEIAAADRKAAAANVEPLTGPLTLADAIARGIKYNLDHRTRMMEEALAIGQLDLGRYDMLPKLVASAGYQWRDKDLVTNSKDSVTGLPSLANPYISSDRSHTLTDLALSWNVLDFGVSYYNSKQNADRVLIATERRRKAMHNLIQEVRTAYWRAASAEKIEKDLRETIRLAESALADSRKIEQERIRDPLEALRYQRTVLENLRILESIQQELAAAKIELAALINLPPGTQYQLAAPSATELKPAALPLPIEQMEDIAIARNADLREQFYNVRIAVAETKKSMMRMFPGISFNYSLRHDTNSYLIHNSWQEAGAQISWNLFTLLSAPAAIKFNESNEKLAEQRRMATQMAVLAQVHLARQQYENAYRLLDRADSIYTVDQRIFEHSKSREDAATKGRLDLIFSNTSAIVSLLRRYQALSQLYAASSRIQSTLGLEPEIGSLNDTSLSDLRRNVEGAMEQWNRGEALKAPAAAPAPKADAATEGERTSAVDAAQPAVAAPIQVRGFAWSNISAAQGIGEPKVANAAFSIADVHERSMSQAQRVALAALPAKTAP</sequence>
<dbReference type="Gene3D" id="1.20.1600.10">
    <property type="entry name" value="Outer membrane efflux proteins (OEP)"/>
    <property type="match status" value="1"/>
</dbReference>
<dbReference type="PANTHER" id="PTHR30203:SF29">
    <property type="entry name" value="PROTEIN CYAE"/>
    <property type="match status" value="1"/>
</dbReference>
<evidence type="ECO:0000313" key="4">
    <source>
        <dbReference type="Proteomes" id="UP001157167"/>
    </source>
</evidence>
<feature type="chain" id="PRO_5047483005" description="TolC family protein" evidence="2">
    <location>
        <begin position="25"/>
        <end position="595"/>
    </location>
</feature>
<dbReference type="SUPFAM" id="SSF56954">
    <property type="entry name" value="Outer membrane efflux proteins (OEP)"/>
    <property type="match status" value="1"/>
</dbReference>
<dbReference type="PROSITE" id="PS51257">
    <property type="entry name" value="PROKAR_LIPOPROTEIN"/>
    <property type="match status" value="1"/>
</dbReference>
<feature type="region of interest" description="Disordered" evidence="1">
    <location>
        <begin position="506"/>
        <end position="525"/>
    </location>
</feature>
<evidence type="ECO:0000256" key="1">
    <source>
        <dbReference type="SAM" id="MobiDB-lite"/>
    </source>
</evidence>
<accession>A0ABQ6F8U7</accession>
<dbReference type="Proteomes" id="UP001157167">
    <property type="component" value="Unassembled WGS sequence"/>
</dbReference>
<reference evidence="4" key="1">
    <citation type="journal article" date="2019" name="Int. J. Syst. Evol. Microbiol.">
        <title>The Global Catalogue of Microorganisms (GCM) 10K type strain sequencing project: providing services to taxonomists for standard genome sequencing and annotation.</title>
        <authorList>
            <consortium name="The Broad Institute Genomics Platform"/>
            <consortium name="The Broad Institute Genome Sequencing Center for Infectious Disease"/>
            <person name="Wu L."/>
            <person name="Ma J."/>
        </authorList>
    </citation>
    <scope>NUCLEOTIDE SEQUENCE [LARGE SCALE GENOMIC DNA]</scope>
    <source>
        <strain evidence="4">NBRC 102407</strain>
    </source>
</reference>
<evidence type="ECO:0000256" key="2">
    <source>
        <dbReference type="SAM" id="SignalP"/>
    </source>
</evidence>
<name>A0ABQ6F8U7_9RHOO</name>
<feature type="signal peptide" evidence="2">
    <location>
        <begin position="1"/>
        <end position="24"/>
    </location>
</feature>
<keyword evidence="2" id="KW-0732">Signal</keyword>
<evidence type="ECO:0008006" key="5">
    <source>
        <dbReference type="Google" id="ProtNLM"/>
    </source>
</evidence>
<keyword evidence="4" id="KW-1185">Reference proteome</keyword>
<dbReference type="PANTHER" id="PTHR30203">
    <property type="entry name" value="OUTER MEMBRANE CATION EFFLUX PROTEIN"/>
    <property type="match status" value="1"/>
</dbReference>
<evidence type="ECO:0000313" key="3">
    <source>
        <dbReference type="EMBL" id="GLT21326.1"/>
    </source>
</evidence>
<dbReference type="RefSeq" id="WP_284186779.1">
    <property type="nucleotide sequence ID" value="NZ_BSPX01000006.1"/>
</dbReference>
<gene>
    <name evidence="3" type="ORF">GCM10007933_07780</name>
</gene>